<dbReference type="EMBL" id="CP086720">
    <property type="protein sequence ID" value="WOO85378.1"/>
    <property type="molecule type" value="Genomic_DNA"/>
</dbReference>
<dbReference type="RefSeq" id="XP_062631404.1">
    <property type="nucleotide sequence ID" value="XM_062775420.1"/>
</dbReference>
<dbReference type="GeneID" id="87812041"/>
<reference evidence="2" key="1">
    <citation type="submission" date="2023-10" db="EMBL/GenBank/DDBJ databases">
        <authorList>
            <person name="Noh H."/>
        </authorList>
    </citation>
    <scope>NUCLEOTIDE SEQUENCE</scope>
    <source>
        <strain evidence="2">DUCC4014</strain>
    </source>
</reference>
<accession>A0AAF1BTY5</accession>
<protein>
    <submittedName>
        <fullName evidence="2">Uncharacterized protein</fullName>
    </submittedName>
</protein>
<sequence>MGCTSSTPIHDPPPEHRGPPAPAPPAPQASSVKTTPAKVEAFQAKFAELLPRTVREVWQLWTEHVPETTSLSIYLAIIPADLILAYVVNGEPGGPQPPEDPTRFTNTFMPIAMLGGPRTRGEDYPARILVRYTGGAPHDKVDVDMTWDPLPYVGASVEDGLKDLFAWHPAATSLGYDGARDTVNRKGGVVAPSDAVLRGVAVDDVTPKSFTWSADFKRRLGADLTMPTAAKARDFDAALARAVPSVVRGLWRLWESSIPGANEINVFAALFSSGMLMSNVAAGKGGDEPDMMAQMGLIQEINGLTPLTERGAGQRGVDFPALLLIRYKPNSVDIDVVWDPAITGDYGGATRKMHDWRASMAEQGHEAAKRAVIPNGADETAVGVPVSQLSARSFQWSENFKARLGA</sequence>
<dbReference type="Proteomes" id="UP000827549">
    <property type="component" value="Chromosome 7"/>
</dbReference>
<organism evidence="2 3">
    <name type="scientific">Vanrija pseudolonga</name>
    <dbReference type="NCBI Taxonomy" id="143232"/>
    <lineage>
        <taxon>Eukaryota</taxon>
        <taxon>Fungi</taxon>
        <taxon>Dikarya</taxon>
        <taxon>Basidiomycota</taxon>
        <taxon>Agaricomycotina</taxon>
        <taxon>Tremellomycetes</taxon>
        <taxon>Trichosporonales</taxon>
        <taxon>Trichosporonaceae</taxon>
        <taxon>Vanrija</taxon>
    </lineage>
</organism>
<evidence type="ECO:0000313" key="3">
    <source>
        <dbReference type="Proteomes" id="UP000827549"/>
    </source>
</evidence>
<feature type="region of interest" description="Disordered" evidence="1">
    <location>
        <begin position="1"/>
        <end position="34"/>
    </location>
</feature>
<evidence type="ECO:0000256" key="1">
    <source>
        <dbReference type="SAM" id="MobiDB-lite"/>
    </source>
</evidence>
<gene>
    <name evidence="2" type="ORF">LOC62_07G008877</name>
</gene>
<keyword evidence="3" id="KW-1185">Reference proteome</keyword>
<dbReference type="AlphaFoldDB" id="A0AAF1BTY5"/>
<name>A0AAF1BTY5_9TREE</name>
<proteinExistence type="predicted"/>
<evidence type="ECO:0000313" key="2">
    <source>
        <dbReference type="EMBL" id="WOO85378.1"/>
    </source>
</evidence>